<feature type="domain" description="GGDEF" evidence="4">
    <location>
        <begin position="81"/>
        <end position="219"/>
    </location>
</feature>
<dbReference type="InterPro" id="IPR043128">
    <property type="entry name" value="Rev_trsase/Diguanyl_cyclase"/>
</dbReference>
<gene>
    <name evidence="5" type="ORF">CRN52_04585</name>
</gene>
<reference evidence="5 6" key="1">
    <citation type="journal article" date="2018" name="Front. Microbiol.">
        <title>Phylogeny of Vibrio vulnificus from the Analysis of the Core-Genome: Implications for Intra-Species Taxonomy.</title>
        <authorList>
            <person name="Roig F.J."/>
            <person name="Gonzalez-Candelas F."/>
            <person name="Sanjuan E."/>
            <person name="Fouz B."/>
            <person name="Feil E.J."/>
            <person name="Llorens C."/>
            <person name="Baker-Austin C."/>
            <person name="Oliver J.D."/>
            <person name="Danin-Poleg Y."/>
            <person name="Gibas C.J."/>
            <person name="Kashi Y."/>
            <person name="Gulig P.A."/>
            <person name="Morrison S.S."/>
            <person name="Amaro C."/>
        </authorList>
    </citation>
    <scope>NUCLEOTIDE SEQUENCE [LARGE SCALE GENOMIC DNA]</scope>
    <source>
        <strain evidence="5 6">CECT4608</strain>
    </source>
</reference>
<comment type="caution">
    <text evidence="5">The sequence shown here is derived from an EMBL/GenBank/DDBJ whole genome shotgun (WGS) entry which is preliminary data.</text>
</comment>
<dbReference type="AlphaFoldDB" id="A0A2S3R6M5"/>
<comment type="catalytic activity">
    <reaction evidence="2">
        <text>2 GTP = 3',3'-c-di-GMP + 2 diphosphate</text>
        <dbReference type="Rhea" id="RHEA:24898"/>
        <dbReference type="ChEBI" id="CHEBI:33019"/>
        <dbReference type="ChEBI" id="CHEBI:37565"/>
        <dbReference type="ChEBI" id="CHEBI:58805"/>
        <dbReference type="EC" id="2.7.7.65"/>
    </reaction>
</comment>
<dbReference type="PANTHER" id="PTHR45138">
    <property type="entry name" value="REGULATORY COMPONENTS OF SENSORY TRANSDUCTION SYSTEM"/>
    <property type="match status" value="1"/>
</dbReference>
<dbReference type="NCBIfam" id="TIGR00254">
    <property type="entry name" value="GGDEF"/>
    <property type="match status" value="1"/>
</dbReference>
<evidence type="ECO:0000256" key="2">
    <source>
        <dbReference type="ARBA" id="ARBA00034247"/>
    </source>
</evidence>
<feature type="coiled-coil region" evidence="3">
    <location>
        <begin position="25"/>
        <end position="52"/>
    </location>
</feature>
<dbReference type="InterPro" id="IPR029787">
    <property type="entry name" value="Nucleotide_cyclase"/>
</dbReference>
<organism evidence="5 6">
    <name type="scientific">Vibrio vulnificus</name>
    <dbReference type="NCBI Taxonomy" id="672"/>
    <lineage>
        <taxon>Bacteria</taxon>
        <taxon>Pseudomonadati</taxon>
        <taxon>Pseudomonadota</taxon>
        <taxon>Gammaproteobacteria</taxon>
        <taxon>Vibrionales</taxon>
        <taxon>Vibrionaceae</taxon>
        <taxon>Vibrio</taxon>
    </lineage>
</organism>
<dbReference type="SMART" id="SM00267">
    <property type="entry name" value="GGDEF"/>
    <property type="match status" value="1"/>
</dbReference>
<dbReference type="InterPro" id="IPR000160">
    <property type="entry name" value="GGDEF_dom"/>
</dbReference>
<accession>A0A2S3R6M5</accession>
<dbReference type="Proteomes" id="UP000237466">
    <property type="component" value="Unassembled WGS sequence"/>
</dbReference>
<evidence type="ECO:0000256" key="3">
    <source>
        <dbReference type="SAM" id="Coils"/>
    </source>
</evidence>
<dbReference type="PROSITE" id="PS50887">
    <property type="entry name" value="GGDEF"/>
    <property type="match status" value="1"/>
</dbReference>
<name>A0A2S3R6M5_VIBVL</name>
<dbReference type="EMBL" id="PDGH01000049">
    <property type="protein sequence ID" value="POB49336.1"/>
    <property type="molecule type" value="Genomic_DNA"/>
</dbReference>
<protein>
    <recommendedName>
        <fullName evidence="1">diguanylate cyclase</fullName>
        <ecNumber evidence="1">2.7.7.65</ecNumber>
    </recommendedName>
</protein>
<dbReference type="CDD" id="cd01949">
    <property type="entry name" value="GGDEF"/>
    <property type="match status" value="1"/>
</dbReference>
<dbReference type="EC" id="2.7.7.65" evidence="1"/>
<dbReference type="Pfam" id="PF00990">
    <property type="entry name" value="GGDEF"/>
    <property type="match status" value="1"/>
</dbReference>
<dbReference type="GO" id="GO:0052621">
    <property type="term" value="F:diguanylate cyclase activity"/>
    <property type="evidence" value="ECO:0007669"/>
    <property type="project" value="UniProtKB-EC"/>
</dbReference>
<dbReference type="InterPro" id="IPR050469">
    <property type="entry name" value="Diguanylate_Cyclase"/>
</dbReference>
<keyword evidence="3" id="KW-0175">Coiled coil</keyword>
<dbReference type="PANTHER" id="PTHR45138:SF9">
    <property type="entry name" value="DIGUANYLATE CYCLASE DGCM-RELATED"/>
    <property type="match status" value="1"/>
</dbReference>
<evidence type="ECO:0000313" key="5">
    <source>
        <dbReference type="EMBL" id="POB49336.1"/>
    </source>
</evidence>
<sequence>MSVNSYDKNLSAETADISTITKVTWQDLINQIRFLEAENKSLREKVYSLENQVRIDSLTMVETREYGMSYLEMSLKNEQLNSLGLVFIDVDHLKIINDTEGHVVGDEVLSFVGRALTKFQKPYESISRYGGDEFLAILPNATNDEINIWCKQLNETLAKQRLPLARPSLSITVSTGSYVYNMKGDDRLTSKQLLNLVDLDMYQKKNRTRQLNRLKTGTQ</sequence>
<evidence type="ECO:0000256" key="1">
    <source>
        <dbReference type="ARBA" id="ARBA00012528"/>
    </source>
</evidence>
<dbReference type="Gene3D" id="3.30.70.270">
    <property type="match status" value="1"/>
</dbReference>
<proteinExistence type="predicted"/>
<evidence type="ECO:0000313" key="6">
    <source>
        <dbReference type="Proteomes" id="UP000237466"/>
    </source>
</evidence>
<dbReference type="RefSeq" id="WP_103199870.1">
    <property type="nucleotide sequence ID" value="NZ_PDGH01000049.1"/>
</dbReference>
<dbReference type="SUPFAM" id="SSF55073">
    <property type="entry name" value="Nucleotide cyclase"/>
    <property type="match status" value="1"/>
</dbReference>
<evidence type="ECO:0000259" key="4">
    <source>
        <dbReference type="PROSITE" id="PS50887"/>
    </source>
</evidence>